<feature type="compositionally biased region" description="Low complexity" evidence="1">
    <location>
        <begin position="397"/>
        <end position="410"/>
    </location>
</feature>
<keyword evidence="3" id="KW-1185">Reference proteome</keyword>
<feature type="compositionally biased region" description="Gly residues" evidence="1">
    <location>
        <begin position="129"/>
        <end position="138"/>
    </location>
</feature>
<feature type="region of interest" description="Disordered" evidence="1">
    <location>
        <begin position="79"/>
        <end position="147"/>
    </location>
</feature>
<sequence length="549" mass="57275">MATTANHPDGGGKFMGAPAEPDEDIAAIAKQISDHAEVIYQTWKARGLAPNEILTCHNSLNAADQFGSVFTAGFSPPPALAGSASPPPFGTSSSMSPQQSPSPLKTLNGCKSPSKLPSPPPGVADFAYNGGGSGGGGSRSNSPTSANAASNLEQFVNKFVVEDKARLATRQKHDGPSPSAAKNYPSSIQYALQKFERRCAPTSPSSSDGGIANCASGAASKAGRTSTSPVRGNDFQSTKPKSFLSAKPTSETDFEAAPVTGSVAQLMRATNGGGADVDGVACVSYAANTSTWPLKSRSEAPVANGKAGAAEDERLEYAQRCQTLPSKMERRSSADQYLDEVAKEEERLINALKTGMVITANDAKMTAAPSPSPTAKLIAAKPANLICDLDAEGVNESKSPSSSSLPSSSSVKTTTRQMNLLNDKMENTRRTESGADVVCGLTPKRGRRPAGDAAAPLEPSAGAHRLNWRVNSGGANVAGAQSGNPVRPFLTRGSVAERVMMFEKCPTELLEKRTKATNATSAPWKNLASDVHTKIQVCGDYLIFLRVQK</sequence>
<dbReference type="AlphaFoldDB" id="A0AAN9TKE4"/>
<feature type="compositionally biased region" description="Low complexity" evidence="1">
    <location>
        <begin position="90"/>
        <end position="103"/>
    </location>
</feature>
<feature type="compositionally biased region" description="Polar residues" evidence="1">
    <location>
        <begin position="223"/>
        <end position="240"/>
    </location>
</feature>
<evidence type="ECO:0000256" key="1">
    <source>
        <dbReference type="SAM" id="MobiDB-lite"/>
    </source>
</evidence>
<feature type="region of interest" description="Disordered" evidence="1">
    <location>
        <begin position="439"/>
        <end position="458"/>
    </location>
</feature>
<organism evidence="2 3">
    <name type="scientific">Parthenolecanium corni</name>
    <dbReference type="NCBI Taxonomy" id="536013"/>
    <lineage>
        <taxon>Eukaryota</taxon>
        <taxon>Metazoa</taxon>
        <taxon>Ecdysozoa</taxon>
        <taxon>Arthropoda</taxon>
        <taxon>Hexapoda</taxon>
        <taxon>Insecta</taxon>
        <taxon>Pterygota</taxon>
        <taxon>Neoptera</taxon>
        <taxon>Paraneoptera</taxon>
        <taxon>Hemiptera</taxon>
        <taxon>Sternorrhyncha</taxon>
        <taxon>Coccoidea</taxon>
        <taxon>Coccidae</taxon>
        <taxon>Parthenolecanium</taxon>
    </lineage>
</organism>
<dbReference type="EMBL" id="JBBCAQ010000036">
    <property type="protein sequence ID" value="KAK7576147.1"/>
    <property type="molecule type" value="Genomic_DNA"/>
</dbReference>
<dbReference type="Proteomes" id="UP001367676">
    <property type="component" value="Unassembled WGS sequence"/>
</dbReference>
<evidence type="ECO:0000313" key="3">
    <source>
        <dbReference type="Proteomes" id="UP001367676"/>
    </source>
</evidence>
<protein>
    <submittedName>
        <fullName evidence="2">Uncharacterized protein</fullName>
    </submittedName>
</protein>
<name>A0AAN9TKE4_9HEMI</name>
<feature type="region of interest" description="Disordered" evidence="1">
    <location>
        <begin position="393"/>
        <end position="416"/>
    </location>
</feature>
<feature type="region of interest" description="Disordered" evidence="1">
    <location>
        <begin position="198"/>
        <end position="251"/>
    </location>
</feature>
<feature type="compositionally biased region" description="Pro residues" evidence="1">
    <location>
        <begin position="79"/>
        <end position="89"/>
    </location>
</feature>
<reference evidence="2 3" key="1">
    <citation type="submission" date="2024-03" db="EMBL/GenBank/DDBJ databases">
        <title>Adaptation during the transition from Ophiocordyceps entomopathogen to insect associate is accompanied by gene loss and intensified selection.</title>
        <authorList>
            <person name="Ward C.M."/>
            <person name="Onetto C.A."/>
            <person name="Borneman A.R."/>
        </authorList>
    </citation>
    <scope>NUCLEOTIDE SEQUENCE [LARGE SCALE GENOMIC DNA]</scope>
    <source>
        <strain evidence="2">AWRI1</strain>
        <tissue evidence="2">Single Adult Female</tissue>
    </source>
</reference>
<gene>
    <name evidence="2" type="ORF">V9T40_012433</name>
</gene>
<evidence type="ECO:0000313" key="2">
    <source>
        <dbReference type="EMBL" id="KAK7576147.1"/>
    </source>
</evidence>
<proteinExistence type="predicted"/>
<accession>A0AAN9TKE4</accession>
<comment type="caution">
    <text evidence="2">The sequence shown here is derived from an EMBL/GenBank/DDBJ whole genome shotgun (WGS) entry which is preliminary data.</text>
</comment>